<dbReference type="RefSeq" id="WP_121226651.1">
    <property type="nucleotide sequence ID" value="NZ_JBIUBA010000045.1"/>
</dbReference>
<dbReference type="Proteomes" id="UP000272729">
    <property type="component" value="Unassembled WGS sequence"/>
</dbReference>
<feature type="compositionally biased region" description="Low complexity" evidence="1">
    <location>
        <begin position="1"/>
        <end position="12"/>
    </location>
</feature>
<dbReference type="AlphaFoldDB" id="A0A495XFR8"/>
<evidence type="ECO:0000256" key="1">
    <source>
        <dbReference type="SAM" id="MobiDB-lite"/>
    </source>
</evidence>
<evidence type="ECO:0000313" key="4">
    <source>
        <dbReference type="EMBL" id="RKT73120.1"/>
    </source>
</evidence>
<feature type="region of interest" description="Disordered" evidence="1">
    <location>
        <begin position="1"/>
        <end position="89"/>
    </location>
</feature>
<feature type="compositionally biased region" description="Low complexity" evidence="1">
    <location>
        <begin position="127"/>
        <end position="159"/>
    </location>
</feature>
<keyword evidence="2" id="KW-0812">Transmembrane</keyword>
<evidence type="ECO:0000313" key="5">
    <source>
        <dbReference type="Proteomes" id="UP000272729"/>
    </source>
</evidence>
<sequence length="342" mass="35607">MTYPGDGQSNWGGQSGQGDWGQPNQGYPQQGYGGSYDPQQQQYGQQPGYGTPYGDPYGQPQGYPQQQQPYGGYGGLGVFSGGEEPPKKSKTGMWIAVAAAVLVLVGGGLTAFFLLKDDDKQNTVAQTATSEPKPTTTTTKPSSTGSTKPSTPASSSCKASKPDWNCLAIEDVHISYDVPKAWTPSPGSASFETIKDFSLTGLTLFGKYDCKGGGYNRGATGGGVLPPGDMAAVAKDLAEKIGAEYYSSGKTRDIKLSEPKALKIPNNNGGQIDAVQVDATITTSGSECLATKGMVKILVLKSSKGLHVFMANGDLEGGPADPKPPTEADLQAMVDSVKPLGN</sequence>
<evidence type="ECO:0000256" key="2">
    <source>
        <dbReference type="SAM" id="Phobius"/>
    </source>
</evidence>
<feature type="compositionally biased region" description="Gly residues" evidence="1">
    <location>
        <begin position="71"/>
        <end position="80"/>
    </location>
</feature>
<comment type="caution">
    <text evidence="4">The sequence shown here is derived from an EMBL/GenBank/DDBJ whole genome shotgun (WGS) entry which is preliminary data.</text>
</comment>
<dbReference type="EMBL" id="RBXR01000001">
    <property type="protein sequence ID" value="RKT73120.1"/>
    <property type="molecule type" value="Genomic_DNA"/>
</dbReference>
<proteinExistence type="predicted"/>
<keyword evidence="5" id="KW-1185">Reference proteome</keyword>
<protein>
    <recommendedName>
        <fullName evidence="3">DUF8017 domain-containing protein</fullName>
    </recommendedName>
</protein>
<evidence type="ECO:0000259" key="3">
    <source>
        <dbReference type="Pfam" id="PF26056"/>
    </source>
</evidence>
<feature type="compositionally biased region" description="Low complexity" evidence="1">
    <location>
        <begin position="20"/>
        <end position="70"/>
    </location>
</feature>
<organism evidence="4 5">
    <name type="scientific">Saccharothrix variisporea</name>
    <dbReference type="NCBI Taxonomy" id="543527"/>
    <lineage>
        <taxon>Bacteria</taxon>
        <taxon>Bacillati</taxon>
        <taxon>Actinomycetota</taxon>
        <taxon>Actinomycetes</taxon>
        <taxon>Pseudonocardiales</taxon>
        <taxon>Pseudonocardiaceae</taxon>
        <taxon>Saccharothrix</taxon>
    </lineage>
</organism>
<feature type="domain" description="DUF8017" evidence="3">
    <location>
        <begin position="158"/>
        <end position="341"/>
    </location>
</feature>
<name>A0A495XFR8_9PSEU</name>
<feature type="transmembrane region" description="Helical" evidence="2">
    <location>
        <begin position="93"/>
        <end position="115"/>
    </location>
</feature>
<feature type="region of interest" description="Disordered" evidence="1">
    <location>
        <begin position="124"/>
        <end position="160"/>
    </location>
</feature>
<keyword evidence="2" id="KW-0472">Membrane</keyword>
<keyword evidence="2" id="KW-1133">Transmembrane helix</keyword>
<gene>
    <name evidence="4" type="ORF">DFJ66_6447</name>
</gene>
<dbReference type="Pfam" id="PF26056">
    <property type="entry name" value="DUF8017"/>
    <property type="match status" value="1"/>
</dbReference>
<dbReference type="InterPro" id="IPR058330">
    <property type="entry name" value="DUF8017"/>
</dbReference>
<reference evidence="4 5" key="1">
    <citation type="submission" date="2018-10" db="EMBL/GenBank/DDBJ databases">
        <title>Sequencing the genomes of 1000 actinobacteria strains.</title>
        <authorList>
            <person name="Klenk H.-P."/>
        </authorList>
    </citation>
    <scope>NUCLEOTIDE SEQUENCE [LARGE SCALE GENOMIC DNA]</scope>
    <source>
        <strain evidence="4 5">DSM 43911</strain>
    </source>
</reference>
<accession>A0A495XFR8</accession>
<dbReference type="OrthoDB" id="3697544at2"/>